<dbReference type="InterPro" id="IPR023296">
    <property type="entry name" value="Glyco_hydro_beta-prop_sf"/>
</dbReference>
<evidence type="ECO:0000259" key="5">
    <source>
        <dbReference type="Pfam" id="PF00251"/>
    </source>
</evidence>
<dbReference type="GO" id="GO:0005987">
    <property type="term" value="P:sucrose catabolic process"/>
    <property type="evidence" value="ECO:0007669"/>
    <property type="project" value="TreeGrafter"/>
</dbReference>
<dbReference type="InterPro" id="IPR018053">
    <property type="entry name" value="Glyco_hydro_32_AS"/>
</dbReference>
<gene>
    <name evidence="7" type="ORF">B4110_3677</name>
</gene>
<dbReference type="Gene3D" id="2.60.120.560">
    <property type="entry name" value="Exo-inulinase, domain 1"/>
    <property type="match status" value="1"/>
</dbReference>
<dbReference type="EMBL" id="LQYW01000028">
    <property type="protein sequence ID" value="KYD31973.1"/>
    <property type="molecule type" value="Genomic_DNA"/>
</dbReference>
<evidence type="ECO:0000313" key="7">
    <source>
        <dbReference type="EMBL" id="KYD31973.1"/>
    </source>
</evidence>
<dbReference type="InterPro" id="IPR013148">
    <property type="entry name" value="Glyco_hydro_32_N"/>
</dbReference>
<dbReference type="GO" id="GO:0004575">
    <property type="term" value="F:sucrose alpha-glucosidase activity"/>
    <property type="evidence" value="ECO:0007669"/>
    <property type="project" value="TreeGrafter"/>
</dbReference>
<evidence type="ECO:0000256" key="3">
    <source>
        <dbReference type="ARBA" id="ARBA00023295"/>
    </source>
</evidence>
<dbReference type="EC" id="3.2.1.26" evidence="7"/>
<dbReference type="SUPFAM" id="SSF49899">
    <property type="entry name" value="Concanavalin A-like lectins/glucanases"/>
    <property type="match status" value="1"/>
</dbReference>
<dbReference type="Pfam" id="PF00251">
    <property type="entry name" value="Glyco_hydro_32N"/>
    <property type="match status" value="1"/>
</dbReference>
<dbReference type="InterPro" id="IPR013320">
    <property type="entry name" value="ConA-like_dom_sf"/>
</dbReference>
<comment type="caution">
    <text evidence="7">The sequence shown here is derived from an EMBL/GenBank/DDBJ whole genome shotgun (WGS) entry which is preliminary data.</text>
</comment>
<evidence type="ECO:0000256" key="4">
    <source>
        <dbReference type="RuleBase" id="RU362110"/>
    </source>
</evidence>
<dbReference type="Gene3D" id="2.115.10.20">
    <property type="entry name" value="Glycosyl hydrolase domain, family 43"/>
    <property type="match status" value="1"/>
</dbReference>
<dbReference type="PROSITE" id="PS00609">
    <property type="entry name" value="GLYCOSYL_HYDROL_F32"/>
    <property type="match status" value="1"/>
</dbReference>
<dbReference type="PATRIC" id="fig|153151.4.peg.1559"/>
<dbReference type="AlphaFoldDB" id="A0A150N5J6"/>
<dbReference type="PANTHER" id="PTHR42800">
    <property type="entry name" value="EXOINULINASE INUD (AFU_ORTHOLOGUE AFUA_5G00480)"/>
    <property type="match status" value="1"/>
</dbReference>
<dbReference type="InterPro" id="IPR013189">
    <property type="entry name" value="Glyco_hydro_32_C"/>
</dbReference>
<proteinExistence type="inferred from homology"/>
<keyword evidence="3 4" id="KW-0326">Glycosidase</keyword>
<feature type="domain" description="Glycosyl hydrolase family 32 C-terminal" evidence="6">
    <location>
        <begin position="354"/>
        <end position="477"/>
    </location>
</feature>
<feature type="domain" description="Glycosyl hydrolase family 32 N-terminal" evidence="5">
    <location>
        <begin position="14"/>
        <end position="329"/>
    </location>
</feature>
<evidence type="ECO:0000313" key="8">
    <source>
        <dbReference type="Proteomes" id="UP000075324"/>
    </source>
</evidence>
<reference evidence="7 8" key="1">
    <citation type="submission" date="2016-01" db="EMBL/GenBank/DDBJ databases">
        <title>Draft Genome Sequences of Seven Thermophilic Sporeformers Isolated from Foods.</title>
        <authorList>
            <person name="Berendsen E.M."/>
            <person name="Wells-Bennik M.H."/>
            <person name="Krawcyk A.O."/>
            <person name="De Jong A."/>
            <person name="Holsappel S."/>
            <person name="Eijlander R.T."/>
            <person name="Kuipers O.P."/>
        </authorList>
    </citation>
    <scope>NUCLEOTIDE SEQUENCE [LARGE SCALE GENOMIC DNA]</scope>
    <source>
        <strain evidence="7 8">B4110</strain>
    </source>
</reference>
<dbReference type="InterPro" id="IPR001362">
    <property type="entry name" value="Glyco_hydro_32"/>
</dbReference>
<comment type="similarity">
    <text evidence="1 4">Belongs to the glycosyl hydrolase 32 family.</text>
</comment>
<dbReference type="Proteomes" id="UP000075324">
    <property type="component" value="Unassembled WGS sequence"/>
</dbReference>
<keyword evidence="2 4" id="KW-0378">Hydrolase</keyword>
<protein>
    <submittedName>
        <fullName evidence="7">Sucrose-6-phosphate hydrolase</fullName>
        <ecNumber evidence="7">3.2.1.26</ecNumber>
    </submittedName>
</protein>
<name>A0A150N5J6_9BACL</name>
<dbReference type="CDD" id="cd18622">
    <property type="entry name" value="GH32_Inu-like"/>
    <property type="match status" value="1"/>
</dbReference>
<dbReference type="Pfam" id="PF08244">
    <property type="entry name" value="Glyco_hydro_32C"/>
    <property type="match status" value="1"/>
</dbReference>
<organism evidence="7 8">
    <name type="scientific">Parageobacillus toebii</name>
    <dbReference type="NCBI Taxonomy" id="153151"/>
    <lineage>
        <taxon>Bacteria</taxon>
        <taxon>Bacillati</taxon>
        <taxon>Bacillota</taxon>
        <taxon>Bacilli</taxon>
        <taxon>Bacillales</taxon>
        <taxon>Anoxybacillaceae</taxon>
        <taxon>Parageobacillus</taxon>
    </lineage>
</organism>
<evidence type="ECO:0000259" key="6">
    <source>
        <dbReference type="Pfam" id="PF08244"/>
    </source>
</evidence>
<dbReference type="SUPFAM" id="SSF75005">
    <property type="entry name" value="Arabinanase/levansucrase/invertase"/>
    <property type="match status" value="1"/>
</dbReference>
<dbReference type="PANTHER" id="PTHR42800:SF1">
    <property type="entry name" value="EXOINULINASE INUD (AFU_ORTHOLOGUE AFUA_5G00480)"/>
    <property type="match status" value="1"/>
</dbReference>
<dbReference type="GO" id="GO:0005737">
    <property type="term" value="C:cytoplasm"/>
    <property type="evidence" value="ECO:0007669"/>
    <property type="project" value="TreeGrafter"/>
</dbReference>
<evidence type="ECO:0000256" key="2">
    <source>
        <dbReference type="ARBA" id="ARBA00022801"/>
    </source>
</evidence>
<sequence>MKTHNSEKYRPTFHFSPKKNWINDPNGLVYFKGEYHLFFQHNPNDSIWGPMHWGHAVSKDMIKWEELDIALYPDEHGTIFSGSVVIDWNNTSGFFPKEPGMVAIFTQNLHDSDHTTPIQTQSLAFSHDRGRTWTKYEKNPVLKHPTKVDFRDPKVFWHYESEKWIMVLATGQTVSIYSSPNLIDWQFESEFGENIGCHDGVWECPDLFELPVENSEEKKWVMFVSIGDNRQFDSGSRTQYFIGSFDGSNFKVDENNNEVLWLDFGKDNYAGVTFSDIPKEDGRRIYIGWMSNWRYANEVPTVGWRGQMTLPRVLTLRKIGDKLRVIQKPVKELDNYFTKQIVIHDEIISSGIQKKIDINQSSVEIVLNVNNLGAKQFGLVLHHTENQSTTITIDLLTNLLSLDRTNSGEVSFSENFLNNQVMKIHDTTKLNLRIIVDSSSVEIFVNEGAHALTSLIYPDKACEKISIFSLGGDIQLSNSYISFPNSIRRNFGY</sequence>
<dbReference type="RefSeq" id="WP_062677551.1">
    <property type="nucleotide sequence ID" value="NZ_LQYW01000028.1"/>
</dbReference>
<dbReference type="SMART" id="SM00640">
    <property type="entry name" value="Glyco_32"/>
    <property type="match status" value="1"/>
</dbReference>
<evidence type="ECO:0000256" key="1">
    <source>
        <dbReference type="ARBA" id="ARBA00009902"/>
    </source>
</evidence>
<accession>A0A150N5J6</accession>